<keyword evidence="1" id="KW-0812">Transmembrane</keyword>
<keyword evidence="1" id="KW-0472">Membrane</keyword>
<dbReference type="Proteomes" id="UP000780875">
    <property type="component" value="Unassembled WGS sequence"/>
</dbReference>
<proteinExistence type="predicted"/>
<feature type="transmembrane region" description="Helical" evidence="1">
    <location>
        <begin position="164"/>
        <end position="188"/>
    </location>
</feature>
<evidence type="ECO:0000313" key="3">
    <source>
        <dbReference type="Proteomes" id="UP000780875"/>
    </source>
</evidence>
<dbReference type="RefSeq" id="WP_224121774.1">
    <property type="nucleotide sequence ID" value="NZ_JAIQZJ010000001.1"/>
</dbReference>
<protein>
    <submittedName>
        <fullName evidence="2">ABC transporter permease subunit</fullName>
    </submittedName>
</protein>
<name>A0ABS7U8Y1_9ACTN</name>
<evidence type="ECO:0000313" key="2">
    <source>
        <dbReference type="EMBL" id="MBZ5737423.1"/>
    </source>
</evidence>
<feature type="transmembrane region" description="Helical" evidence="1">
    <location>
        <begin position="77"/>
        <end position="97"/>
    </location>
</feature>
<gene>
    <name evidence="2" type="ORF">K8U61_04555</name>
</gene>
<sequence length="272" mass="29301">MSMNSTAAPGLGHGLDISGTTPTPFSRLVRVEMRKAYDTGSGRWLLISTAILTAVVMAIQLAVGISQDDVFLTYNSFLTSTNFSIGLLLPVIGIMLLTSEWSQRTAMVSFSLEPRRPLVIAAKLVVGLALAVVAVAIALVLATICNGLYGALGDDPVVWNAGVAHTAAFVLLQVIGMLTGFAFAALLLNTPAAIVIYMVYSFVLPGLFELGAQLMDWFDRIRPWIDFNYAQGPLVDATMTGKDWAYFAVSGFLWLVIPLAIGVWRVLRAEVK</sequence>
<reference evidence="2 3" key="1">
    <citation type="submission" date="2021-09" db="EMBL/GenBank/DDBJ databases">
        <title>Whole genome sequence of Nocardioides sp. GBK3QG-3.</title>
        <authorList>
            <person name="Tuo L."/>
        </authorList>
    </citation>
    <scope>NUCLEOTIDE SEQUENCE [LARGE SCALE GENOMIC DNA]</scope>
    <source>
        <strain evidence="2 3">GBK3QG-3</strain>
    </source>
</reference>
<accession>A0ABS7U8Y1</accession>
<feature type="transmembrane region" description="Helical" evidence="1">
    <location>
        <begin position="244"/>
        <end position="267"/>
    </location>
</feature>
<feature type="transmembrane region" description="Helical" evidence="1">
    <location>
        <begin position="195"/>
        <end position="215"/>
    </location>
</feature>
<keyword evidence="3" id="KW-1185">Reference proteome</keyword>
<feature type="transmembrane region" description="Helical" evidence="1">
    <location>
        <begin position="44"/>
        <end position="65"/>
    </location>
</feature>
<evidence type="ECO:0000256" key="1">
    <source>
        <dbReference type="SAM" id="Phobius"/>
    </source>
</evidence>
<keyword evidence="1" id="KW-1133">Transmembrane helix</keyword>
<dbReference type="EMBL" id="JAIQZJ010000001">
    <property type="protein sequence ID" value="MBZ5737423.1"/>
    <property type="molecule type" value="Genomic_DNA"/>
</dbReference>
<feature type="transmembrane region" description="Helical" evidence="1">
    <location>
        <begin position="118"/>
        <end position="144"/>
    </location>
</feature>
<organism evidence="2 3">
    <name type="scientific">Nocardioides mangrovi</name>
    <dbReference type="NCBI Taxonomy" id="2874580"/>
    <lineage>
        <taxon>Bacteria</taxon>
        <taxon>Bacillati</taxon>
        <taxon>Actinomycetota</taxon>
        <taxon>Actinomycetes</taxon>
        <taxon>Propionibacteriales</taxon>
        <taxon>Nocardioidaceae</taxon>
        <taxon>Nocardioides</taxon>
    </lineage>
</organism>
<comment type="caution">
    <text evidence="2">The sequence shown here is derived from an EMBL/GenBank/DDBJ whole genome shotgun (WGS) entry which is preliminary data.</text>
</comment>